<dbReference type="AlphaFoldDB" id="A0A218UH75"/>
<dbReference type="Proteomes" id="UP000197619">
    <property type="component" value="Unassembled WGS sequence"/>
</dbReference>
<evidence type="ECO:0000313" key="2">
    <source>
        <dbReference type="Proteomes" id="UP000197619"/>
    </source>
</evidence>
<proteinExistence type="predicted"/>
<dbReference type="EMBL" id="MUZQ01000304">
    <property type="protein sequence ID" value="OWK53089.1"/>
    <property type="molecule type" value="Genomic_DNA"/>
</dbReference>
<protein>
    <submittedName>
        <fullName evidence="1">Uncharacterized protein</fullName>
    </submittedName>
</protein>
<organism evidence="1 2">
    <name type="scientific">Lonchura striata</name>
    <name type="common">white-rumped munia</name>
    <dbReference type="NCBI Taxonomy" id="40157"/>
    <lineage>
        <taxon>Eukaryota</taxon>
        <taxon>Metazoa</taxon>
        <taxon>Chordata</taxon>
        <taxon>Craniata</taxon>
        <taxon>Vertebrata</taxon>
        <taxon>Euteleostomi</taxon>
        <taxon>Archelosauria</taxon>
        <taxon>Archosauria</taxon>
        <taxon>Dinosauria</taxon>
        <taxon>Saurischia</taxon>
        <taxon>Theropoda</taxon>
        <taxon>Coelurosauria</taxon>
        <taxon>Aves</taxon>
        <taxon>Neognathae</taxon>
        <taxon>Neoaves</taxon>
        <taxon>Telluraves</taxon>
        <taxon>Australaves</taxon>
        <taxon>Passeriformes</taxon>
        <taxon>Passeroidea</taxon>
        <taxon>Estrildidae</taxon>
        <taxon>Estrildinae</taxon>
        <taxon>Lonchura</taxon>
    </lineage>
</organism>
<reference evidence="1 2" key="1">
    <citation type="submission" date="2017-05" db="EMBL/GenBank/DDBJ databases">
        <title>Genome of assembly of the Bengalese finch, Lonchura striata domestica.</title>
        <authorList>
            <person name="Colquitt B.M."/>
            <person name="Brainard M.S."/>
        </authorList>
    </citation>
    <scope>NUCLEOTIDE SEQUENCE [LARGE SCALE GENOMIC DNA]</scope>
    <source>
        <strain evidence="1">White83orange57</strain>
    </source>
</reference>
<accession>A0A218UH75</accession>
<evidence type="ECO:0000313" key="1">
    <source>
        <dbReference type="EMBL" id="OWK53089.1"/>
    </source>
</evidence>
<name>A0A218UH75_9PASE</name>
<gene>
    <name evidence="1" type="ORF">RLOC_00005208</name>
</gene>
<sequence length="90" mass="10133">MIPGEKRSIEIKILQLCQKGCDNTATGFPGTFWEKNMNSQPPRPDGFLQRELGACPQRSSGQRWCHRCGCARCFLGQKKEIKLTLHQAGI</sequence>
<keyword evidence="2" id="KW-1185">Reference proteome</keyword>
<comment type="caution">
    <text evidence="1">The sequence shown here is derived from an EMBL/GenBank/DDBJ whole genome shotgun (WGS) entry which is preliminary data.</text>
</comment>